<feature type="domain" description="N-acetyltransferase" evidence="1">
    <location>
        <begin position="5"/>
        <end position="149"/>
    </location>
</feature>
<evidence type="ECO:0000259" key="1">
    <source>
        <dbReference type="PROSITE" id="PS51186"/>
    </source>
</evidence>
<name>A0ABN5A8X4_9BACI</name>
<dbReference type="SUPFAM" id="SSF55729">
    <property type="entry name" value="Acyl-CoA N-acyltransferases (Nat)"/>
    <property type="match status" value="1"/>
</dbReference>
<protein>
    <submittedName>
        <fullName evidence="2">N-acetyltransferase YfmK</fullName>
    </submittedName>
</protein>
<dbReference type="GeneID" id="92855603"/>
<reference evidence="2 3" key="1">
    <citation type="submission" date="2017-06" db="EMBL/GenBank/DDBJ databases">
        <title>Genome sequence of Bacillus sonorensis strain SRCM101395.</title>
        <authorList>
            <person name="Cho S.H."/>
        </authorList>
    </citation>
    <scope>NUCLEOTIDE SEQUENCE [LARGE SCALE GENOMIC DNA]</scope>
    <source>
        <strain evidence="2 3">SRCM101395</strain>
    </source>
</reference>
<sequence>MNNIDEIRSFQKEDLEWLQTWFKDAEVKRRLEGMLPLDDWYKFAQENEKYWVWVALKGRKPVGAVMVEVEEDCTGNIALLVDPFLRGKGYGKAMMKRAMRLPEMGQVKKWFAGIEEDHHICLRCFQSMGYIFENEHPDEDGFYSLIYFT</sequence>
<dbReference type="InterPro" id="IPR000182">
    <property type="entry name" value="GNAT_dom"/>
</dbReference>
<keyword evidence="3" id="KW-1185">Reference proteome</keyword>
<dbReference type="Proteomes" id="UP000196877">
    <property type="component" value="Chromosome"/>
</dbReference>
<dbReference type="InterPro" id="IPR016181">
    <property type="entry name" value="Acyl_CoA_acyltransferase"/>
</dbReference>
<gene>
    <name evidence="2" type="ORF">S101395_00356</name>
</gene>
<proteinExistence type="predicted"/>
<dbReference type="RefSeq" id="WP_006639512.1">
    <property type="nucleotide sequence ID" value="NZ_BORD01000001.1"/>
</dbReference>
<evidence type="ECO:0000313" key="3">
    <source>
        <dbReference type="Proteomes" id="UP000196877"/>
    </source>
</evidence>
<evidence type="ECO:0000313" key="2">
    <source>
        <dbReference type="EMBL" id="ASB86911.1"/>
    </source>
</evidence>
<organism evidence="2 3">
    <name type="scientific">Bacillus sonorensis</name>
    <dbReference type="NCBI Taxonomy" id="119858"/>
    <lineage>
        <taxon>Bacteria</taxon>
        <taxon>Bacillati</taxon>
        <taxon>Bacillota</taxon>
        <taxon>Bacilli</taxon>
        <taxon>Bacillales</taxon>
        <taxon>Bacillaceae</taxon>
        <taxon>Bacillus</taxon>
    </lineage>
</organism>
<dbReference type="Gene3D" id="3.40.630.30">
    <property type="match status" value="1"/>
</dbReference>
<dbReference type="EMBL" id="CP021920">
    <property type="protein sequence ID" value="ASB86911.1"/>
    <property type="molecule type" value="Genomic_DNA"/>
</dbReference>
<dbReference type="PROSITE" id="PS51186">
    <property type="entry name" value="GNAT"/>
    <property type="match status" value="1"/>
</dbReference>
<accession>A0ABN5A8X4</accession>
<dbReference type="Pfam" id="PF00583">
    <property type="entry name" value="Acetyltransf_1"/>
    <property type="match status" value="1"/>
</dbReference>
<dbReference type="CDD" id="cd04301">
    <property type="entry name" value="NAT_SF"/>
    <property type="match status" value="1"/>
</dbReference>